<sequence length="78" mass="9037">MGENSLVVAHHRQPLRWSATFFQWWWLEISPLFSLPQKKRETGEISSVMACLEPPPPRQGHWRYLVLLANAPAMVVVL</sequence>
<dbReference type="EMBL" id="MTKT01005171">
    <property type="protein sequence ID" value="OWM68119.1"/>
    <property type="molecule type" value="Genomic_DNA"/>
</dbReference>
<reference evidence="2" key="1">
    <citation type="journal article" date="2017" name="Plant J.">
        <title>The pomegranate (Punica granatum L.) genome and the genomics of punicalagin biosynthesis.</title>
        <authorList>
            <person name="Qin G."/>
            <person name="Xu C."/>
            <person name="Ming R."/>
            <person name="Tang H."/>
            <person name="Guyot R."/>
            <person name="Kramer E.M."/>
            <person name="Hu Y."/>
            <person name="Yi X."/>
            <person name="Qi Y."/>
            <person name="Xu X."/>
            <person name="Gao Z."/>
            <person name="Pan H."/>
            <person name="Jian J."/>
            <person name="Tian Y."/>
            <person name="Yue Z."/>
            <person name="Xu Y."/>
        </authorList>
    </citation>
    <scope>NUCLEOTIDE SEQUENCE [LARGE SCALE GENOMIC DNA]</scope>
    <source>
        <strain evidence="2">cv. Dabenzi</strain>
    </source>
</reference>
<evidence type="ECO:0000313" key="1">
    <source>
        <dbReference type="EMBL" id="OWM68119.1"/>
    </source>
</evidence>
<organism evidence="1 2">
    <name type="scientific">Punica granatum</name>
    <name type="common">Pomegranate</name>
    <dbReference type="NCBI Taxonomy" id="22663"/>
    <lineage>
        <taxon>Eukaryota</taxon>
        <taxon>Viridiplantae</taxon>
        <taxon>Streptophyta</taxon>
        <taxon>Embryophyta</taxon>
        <taxon>Tracheophyta</taxon>
        <taxon>Spermatophyta</taxon>
        <taxon>Magnoliopsida</taxon>
        <taxon>eudicotyledons</taxon>
        <taxon>Gunneridae</taxon>
        <taxon>Pentapetalae</taxon>
        <taxon>rosids</taxon>
        <taxon>malvids</taxon>
        <taxon>Myrtales</taxon>
        <taxon>Lythraceae</taxon>
        <taxon>Punica</taxon>
    </lineage>
</organism>
<proteinExistence type="predicted"/>
<comment type="caution">
    <text evidence="1">The sequence shown here is derived from an EMBL/GenBank/DDBJ whole genome shotgun (WGS) entry which is preliminary data.</text>
</comment>
<accession>A0A218W6I5</accession>
<name>A0A218W6I5_PUNGR</name>
<evidence type="ECO:0000313" key="2">
    <source>
        <dbReference type="Proteomes" id="UP000197138"/>
    </source>
</evidence>
<dbReference type="AlphaFoldDB" id="A0A218W6I5"/>
<dbReference type="Proteomes" id="UP000197138">
    <property type="component" value="Unassembled WGS sequence"/>
</dbReference>
<protein>
    <submittedName>
        <fullName evidence="1">Uncharacterized protein</fullName>
    </submittedName>
</protein>
<gene>
    <name evidence="1" type="ORF">CDL15_Pgr016319</name>
</gene>